<dbReference type="EMBL" id="JAVRBK010000004">
    <property type="protein sequence ID" value="KAK5645371.1"/>
    <property type="molecule type" value="Genomic_DNA"/>
</dbReference>
<dbReference type="AlphaFoldDB" id="A0AAN7VGT4"/>
<keyword evidence="4" id="KW-0675">Receptor</keyword>
<evidence type="ECO:0000313" key="8">
    <source>
        <dbReference type="Proteomes" id="UP001329430"/>
    </source>
</evidence>
<feature type="transmembrane region" description="Helical" evidence="6">
    <location>
        <begin position="140"/>
        <end position="160"/>
    </location>
</feature>
<keyword evidence="6" id="KW-0472">Membrane</keyword>
<dbReference type="GO" id="GO:0043005">
    <property type="term" value="C:neuron projection"/>
    <property type="evidence" value="ECO:0007669"/>
    <property type="project" value="TreeGrafter"/>
</dbReference>
<keyword evidence="3" id="KW-0297">G-protein coupled receptor</keyword>
<feature type="transmembrane region" description="Helical" evidence="6">
    <location>
        <begin position="211"/>
        <end position="232"/>
    </location>
</feature>
<keyword evidence="2" id="KW-1003">Cell membrane</keyword>
<evidence type="ECO:0000256" key="3">
    <source>
        <dbReference type="ARBA" id="ARBA00023040"/>
    </source>
</evidence>
<keyword evidence="5" id="KW-0807">Transducer</keyword>
<feature type="transmembrane region" description="Helical" evidence="6">
    <location>
        <begin position="244"/>
        <end position="264"/>
    </location>
</feature>
<evidence type="ECO:0008006" key="9">
    <source>
        <dbReference type="Google" id="ProtNLM"/>
    </source>
</evidence>
<feature type="transmembrane region" description="Helical" evidence="6">
    <location>
        <begin position="104"/>
        <end position="128"/>
    </location>
</feature>
<dbReference type="GO" id="GO:0042277">
    <property type="term" value="F:peptide binding"/>
    <property type="evidence" value="ECO:0007669"/>
    <property type="project" value="TreeGrafter"/>
</dbReference>
<dbReference type="SUPFAM" id="SSF81321">
    <property type="entry name" value="Family A G protein-coupled receptor-like"/>
    <property type="match status" value="1"/>
</dbReference>
<evidence type="ECO:0000256" key="5">
    <source>
        <dbReference type="ARBA" id="ARBA00023224"/>
    </source>
</evidence>
<protein>
    <recommendedName>
        <fullName evidence="9">G-protein coupled receptors family 1 profile domain-containing protein</fullName>
    </recommendedName>
</protein>
<dbReference type="CDD" id="cd00637">
    <property type="entry name" value="7tm_classA_rhodopsin-like"/>
    <property type="match status" value="1"/>
</dbReference>
<keyword evidence="8" id="KW-1185">Reference proteome</keyword>
<feature type="transmembrane region" description="Helical" evidence="6">
    <location>
        <begin position="64"/>
        <end position="84"/>
    </location>
</feature>
<reference evidence="7 8" key="1">
    <citation type="journal article" date="2024" name="Insects">
        <title>An Improved Chromosome-Level Genome Assembly of the Firefly Pyrocoelia pectoralis.</title>
        <authorList>
            <person name="Fu X."/>
            <person name="Meyer-Rochow V.B."/>
            <person name="Ballantyne L."/>
            <person name="Zhu X."/>
        </authorList>
    </citation>
    <scope>NUCLEOTIDE SEQUENCE [LARGE SCALE GENOMIC DNA]</scope>
    <source>
        <strain evidence="7">XCY_ONT2</strain>
    </source>
</reference>
<dbReference type="GO" id="GO:0004930">
    <property type="term" value="F:G protein-coupled receptor activity"/>
    <property type="evidence" value="ECO:0007669"/>
    <property type="project" value="UniProtKB-KW"/>
</dbReference>
<proteinExistence type="predicted"/>
<gene>
    <name evidence="7" type="ORF">RI129_006671</name>
</gene>
<evidence type="ECO:0000256" key="1">
    <source>
        <dbReference type="ARBA" id="ARBA00004651"/>
    </source>
</evidence>
<evidence type="ECO:0000256" key="6">
    <source>
        <dbReference type="SAM" id="Phobius"/>
    </source>
</evidence>
<evidence type="ECO:0000256" key="4">
    <source>
        <dbReference type="ARBA" id="ARBA00023170"/>
    </source>
</evidence>
<dbReference type="Proteomes" id="UP001329430">
    <property type="component" value="Chromosome 4"/>
</dbReference>
<evidence type="ECO:0000256" key="2">
    <source>
        <dbReference type="ARBA" id="ARBA00022475"/>
    </source>
</evidence>
<name>A0AAN7VGT4_9COLE</name>
<organism evidence="7 8">
    <name type="scientific">Pyrocoelia pectoralis</name>
    <dbReference type="NCBI Taxonomy" id="417401"/>
    <lineage>
        <taxon>Eukaryota</taxon>
        <taxon>Metazoa</taxon>
        <taxon>Ecdysozoa</taxon>
        <taxon>Arthropoda</taxon>
        <taxon>Hexapoda</taxon>
        <taxon>Insecta</taxon>
        <taxon>Pterygota</taxon>
        <taxon>Neoptera</taxon>
        <taxon>Endopterygota</taxon>
        <taxon>Coleoptera</taxon>
        <taxon>Polyphaga</taxon>
        <taxon>Elateriformia</taxon>
        <taxon>Elateroidea</taxon>
        <taxon>Lampyridae</taxon>
        <taxon>Lampyrinae</taxon>
        <taxon>Pyrocoelia</taxon>
    </lineage>
</organism>
<feature type="transmembrane region" description="Helical" evidence="6">
    <location>
        <begin position="32"/>
        <end position="55"/>
    </location>
</feature>
<sequence>MDYEEMMNLTGVENSTEPVYREESMKYIAHEIIFLICCIVAFFADVAIIFTTLYFKQMRNAPNILIANWAFTDLCSLLVTPSGYRLVSILDKFDLPSHFMRTLLHVGLTFHYMTIVSVLIVLMDWFVTAYFSKFSKKIRIYYKFVVAFIWVILLIWLIVLCTQDLSPKFHKTTANACFVTLFTLLICIIIIRFINMLKKRSGRPVEHPKLALNLCTGFMISYVLAIANFLLVDLFRARHPLFQVISMCAIFCNSLVTFSLLYFCDESFQAHLRRSFQCKFRRNENSFSDSETLEGDPFSEVSFHCPTEQLLTNN</sequence>
<comment type="caution">
    <text evidence="7">The sequence shown here is derived from an EMBL/GenBank/DDBJ whole genome shotgun (WGS) entry which is preliminary data.</text>
</comment>
<accession>A0AAN7VGT4</accession>
<dbReference type="GO" id="GO:0005886">
    <property type="term" value="C:plasma membrane"/>
    <property type="evidence" value="ECO:0007669"/>
    <property type="project" value="UniProtKB-SubCell"/>
</dbReference>
<keyword evidence="6" id="KW-0812">Transmembrane</keyword>
<feature type="transmembrane region" description="Helical" evidence="6">
    <location>
        <begin position="172"/>
        <end position="191"/>
    </location>
</feature>
<dbReference type="Gene3D" id="1.20.1070.10">
    <property type="entry name" value="Rhodopsin 7-helix transmembrane proteins"/>
    <property type="match status" value="1"/>
</dbReference>
<keyword evidence="6" id="KW-1133">Transmembrane helix</keyword>
<dbReference type="PANTHER" id="PTHR24229:SF40">
    <property type="entry name" value="ALLATOSTATIN C RECEPTOR 1-RELATED"/>
    <property type="match status" value="1"/>
</dbReference>
<evidence type="ECO:0000313" key="7">
    <source>
        <dbReference type="EMBL" id="KAK5645371.1"/>
    </source>
</evidence>
<dbReference type="PANTHER" id="PTHR24229">
    <property type="entry name" value="NEUROPEPTIDES RECEPTOR"/>
    <property type="match status" value="1"/>
</dbReference>
<comment type="subcellular location">
    <subcellularLocation>
        <location evidence="1">Cell membrane</location>
        <topology evidence="1">Multi-pass membrane protein</topology>
    </subcellularLocation>
</comment>